<evidence type="ECO:0000313" key="2">
    <source>
        <dbReference type="EMBL" id="KOG87196.1"/>
    </source>
</evidence>
<dbReference type="EMBL" id="LGUT01002377">
    <property type="protein sequence ID" value="KOG87196.1"/>
    <property type="molecule type" value="Genomic_DNA"/>
</dbReference>
<feature type="region of interest" description="Disordered" evidence="1">
    <location>
        <begin position="43"/>
        <end position="81"/>
    </location>
</feature>
<keyword evidence="3" id="KW-1185">Reference proteome</keyword>
<protein>
    <recommendedName>
        <fullName evidence="4">SPOR domain-containing protein</fullName>
    </recommendedName>
</protein>
<evidence type="ECO:0000313" key="3">
    <source>
        <dbReference type="Proteomes" id="UP000037020"/>
    </source>
</evidence>
<evidence type="ECO:0008006" key="4">
    <source>
        <dbReference type="Google" id="ProtNLM"/>
    </source>
</evidence>
<reference evidence="2 3" key="1">
    <citation type="submission" date="2015-07" db="EMBL/GenBank/DDBJ databases">
        <authorList>
            <person name="Ju K.-S."/>
            <person name="Doroghazi J.R."/>
            <person name="Metcalf W.W."/>
        </authorList>
    </citation>
    <scope>NUCLEOTIDE SEQUENCE [LARGE SCALE GENOMIC DNA]</scope>
    <source>
        <strain evidence="2 3">NRRL B-3589</strain>
    </source>
</reference>
<organism evidence="2 3">
    <name type="scientific">Streptomyces varsoviensis</name>
    <dbReference type="NCBI Taxonomy" id="67373"/>
    <lineage>
        <taxon>Bacteria</taxon>
        <taxon>Bacillati</taxon>
        <taxon>Actinomycetota</taxon>
        <taxon>Actinomycetes</taxon>
        <taxon>Kitasatosporales</taxon>
        <taxon>Streptomycetaceae</taxon>
        <taxon>Streptomyces</taxon>
    </lineage>
</organism>
<accession>A0ABR5J1A9</accession>
<name>A0ABR5J1A9_9ACTN</name>
<proteinExistence type="predicted"/>
<sequence length="81" mass="9155">MALFKKRATGKPGEWYYCLQHGKVEEGPQCRAADRMGPYATREEAAHAMETAAERNREWQNDPRWNDDVSDGPGQGSTGRE</sequence>
<feature type="non-terminal residue" evidence="2">
    <location>
        <position position="81"/>
    </location>
</feature>
<gene>
    <name evidence="2" type="ORF">ADK38_26805</name>
</gene>
<feature type="compositionally biased region" description="Basic and acidic residues" evidence="1">
    <location>
        <begin position="43"/>
        <end position="67"/>
    </location>
</feature>
<dbReference type="Proteomes" id="UP000037020">
    <property type="component" value="Unassembled WGS sequence"/>
</dbReference>
<evidence type="ECO:0000256" key="1">
    <source>
        <dbReference type="SAM" id="MobiDB-lite"/>
    </source>
</evidence>
<comment type="caution">
    <text evidence="2">The sequence shown here is derived from an EMBL/GenBank/DDBJ whole genome shotgun (WGS) entry which is preliminary data.</text>
</comment>